<reference evidence="2 3" key="1">
    <citation type="journal article" date="2016" name="Mol. Biol. Evol.">
        <title>Comparative Genomics of Early-Diverging Mushroom-Forming Fungi Provides Insights into the Origins of Lignocellulose Decay Capabilities.</title>
        <authorList>
            <person name="Nagy L.G."/>
            <person name="Riley R."/>
            <person name="Tritt A."/>
            <person name="Adam C."/>
            <person name="Daum C."/>
            <person name="Floudas D."/>
            <person name="Sun H."/>
            <person name="Yadav J.S."/>
            <person name="Pangilinan J."/>
            <person name="Larsson K.H."/>
            <person name="Matsuura K."/>
            <person name="Barry K."/>
            <person name="Labutti K."/>
            <person name="Kuo R."/>
            <person name="Ohm R.A."/>
            <person name="Bhattacharya S.S."/>
            <person name="Shirouzu T."/>
            <person name="Yoshinaga Y."/>
            <person name="Martin F.M."/>
            <person name="Grigoriev I.V."/>
            <person name="Hibbett D.S."/>
        </authorList>
    </citation>
    <scope>NUCLEOTIDE SEQUENCE [LARGE SCALE GENOMIC DNA]</scope>
    <source>
        <strain evidence="2 3">CBS 109695</strain>
    </source>
</reference>
<feature type="transmembrane region" description="Helical" evidence="1">
    <location>
        <begin position="84"/>
        <end position="103"/>
    </location>
</feature>
<accession>A0A166CFH4</accession>
<keyword evidence="1" id="KW-0812">Transmembrane</keyword>
<keyword evidence="3" id="KW-1185">Reference proteome</keyword>
<feature type="transmembrane region" description="Helical" evidence="1">
    <location>
        <begin position="243"/>
        <end position="261"/>
    </location>
</feature>
<evidence type="ECO:0000313" key="3">
    <source>
        <dbReference type="Proteomes" id="UP000076532"/>
    </source>
</evidence>
<evidence type="ECO:0000256" key="1">
    <source>
        <dbReference type="SAM" id="Phobius"/>
    </source>
</evidence>
<dbReference type="Proteomes" id="UP000076532">
    <property type="component" value="Unassembled WGS sequence"/>
</dbReference>
<name>A0A166CFH4_9AGAM</name>
<feature type="transmembrane region" description="Helical" evidence="1">
    <location>
        <begin position="115"/>
        <end position="134"/>
    </location>
</feature>
<feature type="transmembrane region" description="Helical" evidence="1">
    <location>
        <begin position="206"/>
        <end position="231"/>
    </location>
</feature>
<feature type="transmembrane region" description="Helical" evidence="1">
    <location>
        <begin position="48"/>
        <end position="72"/>
    </location>
</feature>
<keyword evidence="1" id="KW-1133">Transmembrane helix</keyword>
<feature type="transmembrane region" description="Helical" evidence="1">
    <location>
        <begin position="166"/>
        <end position="185"/>
    </location>
</feature>
<gene>
    <name evidence="2" type="ORF">FIBSPDRAFT_834931</name>
</gene>
<evidence type="ECO:0000313" key="2">
    <source>
        <dbReference type="EMBL" id="KZP13610.1"/>
    </source>
</evidence>
<organism evidence="2 3">
    <name type="scientific">Athelia psychrophila</name>
    <dbReference type="NCBI Taxonomy" id="1759441"/>
    <lineage>
        <taxon>Eukaryota</taxon>
        <taxon>Fungi</taxon>
        <taxon>Dikarya</taxon>
        <taxon>Basidiomycota</taxon>
        <taxon>Agaricomycotina</taxon>
        <taxon>Agaricomycetes</taxon>
        <taxon>Agaricomycetidae</taxon>
        <taxon>Atheliales</taxon>
        <taxon>Atheliaceae</taxon>
        <taxon>Athelia</taxon>
    </lineage>
</organism>
<dbReference type="OrthoDB" id="3038990at2759"/>
<keyword evidence="1" id="KW-0472">Membrane</keyword>
<proteinExistence type="predicted"/>
<sequence length="347" mass="37927">MELMASSTVNPLGFKGMAYVSVAQLTAYSYDLLLSISEEHEIISRAGLTWPIAIYLLSRISTAAPLLLIAIFQFIPTGHCPPLVALYAASAATRTISTSFLFFLRVRAVYLCSRFATALFGILWLIMAILNIIADASIGPGPLTATQHCTTAQNPHTTYYPSTSSFLFDTFVFIAISYRLAADAATEQSWRARLRSVVTGKGLFRISRALMVSGQLYYLAIILFFWVNLAVRVSPLIPAGSHFLLYTSYMAFTNIMACRVFRGVALGMIENSPTTAGLSSTRIAAAFELPPVSASSRRSLDSGRHLEGTLVNSQTALPSLLRSSSDDLKLCTLLKHRERGENSLCRP</sequence>
<dbReference type="AlphaFoldDB" id="A0A166CFH4"/>
<protein>
    <submittedName>
        <fullName evidence="2">Uncharacterized protein</fullName>
    </submittedName>
</protein>
<dbReference type="EMBL" id="KV417630">
    <property type="protein sequence ID" value="KZP13610.1"/>
    <property type="molecule type" value="Genomic_DNA"/>
</dbReference>